<evidence type="ECO:0000256" key="3">
    <source>
        <dbReference type="ARBA" id="ARBA00022857"/>
    </source>
</evidence>
<feature type="domain" description="Ketoreductase" evidence="8">
    <location>
        <begin position="95"/>
        <end position="275"/>
    </location>
</feature>
<name>A0A6P5SQB0_PRUAV</name>
<comment type="subcellular location">
    <subcellularLocation>
        <location evidence="1">Membrane</location>
        <topology evidence="1">Single-pass type II membrane protein</topology>
    </subcellularLocation>
</comment>
<gene>
    <name evidence="10" type="primary">LOC110760366</name>
</gene>
<dbReference type="InterPro" id="IPR002347">
    <property type="entry name" value="SDR_fam"/>
</dbReference>
<accession>A0A6P5SQB0</accession>
<dbReference type="PANTHER" id="PTHR43391">
    <property type="entry name" value="RETINOL DEHYDROGENASE-RELATED"/>
    <property type="match status" value="1"/>
</dbReference>
<dbReference type="PRINTS" id="PR00080">
    <property type="entry name" value="SDRFAMILY"/>
</dbReference>
<sequence>MPCLALYITKPRTKQIAFKSIFIISENLRTSQNNIFICCHHQLVMLGLNLIHKLLNLVAPPFTFFSLCLFLPPFYLFRSFLSVLSSIFSENVNGKVVLITGASSGIGEHLAYEYAKRGARLVLVGRRENSLREVVDRASDCGSPDVLMVGADVSKVEDCKRIVDETINHFGRLDHLVNNAGIISLGMLEETCWLIVNDLSLQDTNFWGSVYTTRFAIPHPKSSKGKIVVLSSAASWLPIPRQSIYNASKAALLSMYETLRIEFGPNIQITIVTPGYTESELTQGKFLMSDDGKMIVDQDLRDAQVSATPVGSVEGCAKAIVKSVCRGDRYLTEPAWFGVTYIWKVFCPELLEWGYRLMYVTRPGFSAKEAPSKKILDYTGAKNVLYPETLHSPEVKTD</sequence>
<organism evidence="9 10">
    <name type="scientific">Prunus avium</name>
    <name type="common">Cherry</name>
    <name type="synonym">Cerasus avium</name>
    <dbReference type="NCBI Taxonomy" id="42229"/>
    <lineage>
        <taxon>Eukaryota</taxon>
        <taxon>Viridiplantae</taxon>
        <taxon>Streptophyta</taxon>
        <taxon>Embryophyta</taxon>
        <taxon>Tracheophyta</taxon>
        <taxon>Spermatophyta</taxon>
        <taxon>Magnoliopsida</taxon>
        <taxon>eudicotyledons</taxon>
        <taxon>Gunneridae</taxon>
        <taxon>Pentapetalae</taxon>
        <taxon>rosids</taxon>
        <taxon>fabids</taxon>
        <taxon>Rosales</taxon>
        <taxon>Rosaceae</taxon>
        <taxon>Amygdaloideae</taxon>
        <taxon>Amygdaleae</taxon>
        <taxon>Prunus</taxon>
    </lineage>
</organism>
<protein>
    <submittedName>
        <fullName evidence="10">11-beta-hydroxysteroid dehydrogenase 1B-like</fullName>
    </submittedName>
</protein>
<dbReference type="GO" id="GO:0008202">
    <property type="term" value="P:steroid metabolic process"/>
    <property type="evidence" value="ECO:0007669"/>
    <property type="project" value="TreeGrafter"/>
</dbReference>
<comment type="similarity">
    <text evidence="2 6">Belongs to the short-chain dehydrogenases/reductases (SDR) family.</text>
</comment>
<dbReference type="GeneID" id="110760366"/>
<dbReference type="PROSITE" id="PS00061">
    <property type="entry name" value="ADH_SHORT"/>
    <property type="match status" value="1"/>
</dbReference>
<evidence type="ECO:0000259" key="8">
    <source>
        <dbReference type="SMART" id="SM00822"/>
    </source>
</evidence>
<dbReference type="AlphaFoldDB" id="A0A6P5SQB0"/>
<evidence type="ECO:0000313" key="9">
    <source>
        <dbReference type="Proteomes" id="UP000515124"/>
    </source>
</evidence>
<dbReference type="Proteomes" id="UP000515124">
    <property type="component" value="Unplaced"/>
</dbReference>
<evidence type="ECO:0000313" key="10">
    <source>
        <dbReference type="RefSeq" id="XP_021818309.1"/>
    </source>
</evidence>
<evidence type="ECO:0000256" key="4">
    <source>
        <dbReference type="ARBA" id="ARBA00022968"/>
    </source>
</evidence>
<dbReference type="InterPro" id="IPR057326">
    <property type="entry name" value="KR_dom"/>
</dbReference>
<dbReference type="KEGG" id="pavi:110760366"/>
<keyword evidence="5" id="KW-0560">Oxidoreductase</keyword>
<keyword evidence="3" id="KW-0521">NADP</keyword>
<dbReference type="RefSeq" id="XP_021818309.1">
    <property type="nucleotide sequence ID" value="XM_021962617.1"/>
</dbReference>
<dbReference type="PRINTS" id="PR00081">
    <property type="entry name" value="GDHRDH"/>
</dbReference>
<dbReference type="SUPFAM" id="SSF51735">
    <property type="entry name" value="NAD(P)-binding Rossmann-fold domains"/>
    <property type="match status" value="1"/>
</dbReference>
<feature type="transmembrane region" description="Helical" evidence="7">
    <location>
        <begin position="54"/>
        <end position="77"/>
    </location>
</feature>
<dbReference type="InterPro" id="IPR036291">
    <property type="entry name" value="NAD(P)-bd_dom_sf"/>
</dbReference>
<keyword evidence="7" id="KW-0812">Transmembrane</keyword>
<evidence type="ECO:0000256" key="6">
    <source>
        <dbReference type="RuleBase" id="RU000363"/>
    </source>
</evidence>
<evidence type="ECO:0000256" key="7">
    <source>
        <dbReference type="SAM" id="Phobius"/>
    </source>
</evidence>
<evidence type="ECO:0000256" key="2">
    <source>
        <dbReference type="ARBA" id="ARBA00006484"/>
    </source>
</evidence>
<keyword evidence="4" id="KW-0735">Signal-anchor</keyword>
<reference evidence="10" key="1">
    <citation type="submission" date="2025-08" db="UniProtKB">
        <authorList>
            <consortium name="RefSeq"/>
        </authorList>
    </citation>
    <scope>IDENTIFICATION</scope>
</reference>
<dbReference type="PANTHER" id="PTHR43391:SF89">
    <property type="entry name" value="11-BETA-HYDROXYSTEROID DEHYDROGENASE 1A-RELATED"/>
    <property type="match status" value="1"/>
</dbReference>
<dbReference type="GO" id="GO:0005829">
    <property type="term" value="C:cytosol"/>
    <property type="evidence" value="ECO:0007669"/>
    <property type="project" value="TreeGrafter"/>
</dbReference>
<dbReference type="InterPro" id="IPR020904">
    <property type="entry name" value="Sc_DH/Rdtase_CS"/>
</dbReference>
<dbReference type="Gene3D" id="3.40.50.720">
    <property type="entry name" value="NAD(P)-binding Rossmann-like Domain"/>
    <property type="match status" value="1"/>
</dbReference>
<keyword evidence="7" id="KW-1133">Transmembrane helix</keyword>
<keyword evidence="7" id="KW-0472">Membrane</keyword>
<dbReference type="SMART" id="SM00822">
    <property type="entry name" value="PKS_KR"/>
    <property type="match status" value="1"/>
</dbReference>
<evidence type="ECO:0000256" key="5">
    <source>
        <dbReference type="ARBA" id="ARBA00023002"/>
    </source>
</evidence>
<dbReference type="GO" id="GO:0016020">
    <property type="term" value="C:membrane"/>
    <property type="evidence" value="ECO:0007669"/>
    <property type="project" value="UniProtKB-SubCell"/>
</dbReference>
<dbReference type="GO" id="GO:0072582">
    <property type="term" value="F:17-beta-hydroxysteroid dehydrogenase (NADP+) activity"/>
    <property type="evidence" value="ECO:0007669"/>
    <property type="project" value="TreeGrafter"/>
</dbReference>
<keyword evidence="9" id="KW-1185">Reference proteome</keyword>
<dbReference type="Pfam" id="PF00106">
    <property type="entry name" value="adh_short"/>
    <property type="match status" value="1"/>
</dbReference>
<proteinExistence type="inferred from homology"/>
<evidence type="ECO:0000256" key="1">
    <source>
        <dbReference type="ARBA" id="ARBA00004606"/>
    </source>
</evidence>